<accession>A0AAD8PFL5</accession>
<keyword evidence="1" id="KW-0732">Signal</keyword>
<feature type="chain" id="PRO_5042238335" evidence="1">
    <location>
        <begin position="18"/>
        <end position="189"/>
    </location>
</feature>
<dbReference type="AlphaFoldDB" id="A0AAD8PFL5"/>
<comment type="caution">
    <text evidence="2">The sequence shown here is derived from an EMBL/GenBank/DDBJ whole genome shotgun (WGS) entry which is preliminary data.</text>
</comment>
<name>A0AAD8PFL5_BABGI</name>
<organism evidence="2 3">
    <name type="scientific">Babesia gibsoni</name>
    <dbReference type="NCBI Taxonomy" id="33632"/>
    <lineage>
        <taxon>Eukaryota</taxon>
        <taxon>Sar</taxon>
        <taxon>Alveolata</taxon>
        <taxon>Apicomplexa</taxon>
        <taxon>Aconoidasida</taxon>
        <taxon>Piroplasmida</taxon>
        <taxon>Babesiidae</taxon>
        <taxon>Babesia</taxon>
    </lineage>
</organism>
<evidence type="ECO:0000313" key="2">
    <source>
        <dbReference type="EMBL" id="KAK1444335.1"/>
    </source>
</evidence>
<evidence type="ECO:0000313" key="3">
    <source>
        <dbReference type="Proteomes" id="UP001230268"/>
    </source>
</evidence>
<evidence type="ECO:0000256" key="1">
    <source>
        <dbReference type="SAM" id="SignalP"/>
    </source>
</evidence>
<feature type="signal peptide" evidence="1">
    <location>
        <begin position="1"/>
        <end position="17"/>
    </location>
</feature>
<protein>
    <submittedName>
        <fullName evidence="2">Uncharacterized protein</fullName>
    </submittedName>
</protein>
<sequence>MYMQLLLIFILRWQSDCALLERHRKEEAAMSKTDSKTDLCGQKTQGIALLAGDKRNPTVGCEVTLLLEGNTLQLLKGNEDLKKFNLSKVKTPLLIKTDECFSLHAVKDETLLCFFNKYSRDSWWIAITRQILCNNQGKARNEVYGEASLEEVQMDVESLNKKDQKKGVNIHIDGDNADMFPKVQVHYKD</sequence>
<gene>
    <name evidence="2" type="ORF">BgAZ_102410</name>
</gene>
<keyword evidence="3" id="KW-1185">Reference proteome</keyword>
<proteinExistence type="predicted"/>
<dbReference type="Proteomes" id="UP001230268">
    <property type="component" value="Unassembled WGS sequence"/>
</dbReference>
<dbReference type="EMBL" id="JAVEPI010000001">
    <property type="protein sequence ID" value="KAK1444335.1"/>
    <property type="molecule type" value="Genomic_DNA"/>
</dbReference>
<reference evidence="2" key="1">
    <citation type="submission" date="2023-08" db="EMBL/GenBank/DDBJ databases">
        <title>Draft sequence of the Babesia gibsoni genome.</title>
        <authorList>
            <person name="Yamagishi J.Y."/>
            <person name="Xuan X.X."/>
        </authorList>
    </citation>
    <scope>NUCLEOTIDE SEQUENCE</scope>
    <source>
        <strain evidence="2">Azabu</strain>
    </source>
</reference>